<evidence type="ECO:0000313" key="1">
    <source>
        <dbReference type="EMBL" id="KAI9904550.1"/>
    </source>
</evidence>
<keyword evidence="2" id="KW-1185">Reference proteome</keyword>
<evidence type="ECO:0000313" key="2">
    <source>
        <dbReference type="Proteomes" id="UP001163324"/>
    </source>
</evidence>
<name>A0ACC0VFQ8_9HYPO</name>
<organism evidence="1 2">
    <name type="scientific">Trichothecium roseum</name>
    <dbReference type="NCBI Taxonomy" id="47278"/>
    <lineage>
        <taxon>Eukaryota</taxon>
        <taxon>Fungi</taxon>
        <taxon>Dikarya</taxon>
        <taxon>Ascomycota</taxon>
        <taxon>Pezizomycotina</taxon>
        <taxon>Sordariomycetes</taxon>
        <taxon>Hypocreomycetidae</taxon>
        <taxon>Hypocreales</taxon>
        <taxon>Hypocreales incertae sedis</taxon>
        <taxon>Trichothecium</taxon>
    </lineage>
</organism>
<protein>
    <submittedName>
        <fullName evidence="1">Uncharacterized protein</fullName>
    </submittedName>
</protein>
<proteinExistence type="predicted"/>
<accession>A0ACC0VFQ8</accession>
<dbReference type="EMBL" id="CM047940">
    <property type="protein sequence ID" value="KAI9904550.1"/>
    <property type="molecule type" value="Genomic_DNA"/>
</dbReference>
<comment type="caution">
    <text evidence="1">The sequence shown here is derived from an EMBL/GenBank/DDBJ whole genome shotgun (WGS) entry which is preliminary data.</text>
</comment>
<reference evidence="1" key="1">
    <citation type="submission" date="2022-10" db="EMBL/GenBank/DDBJ databases">
        <title>Complete Genome of Trichothecium roseum strain YXFP-22015, a Plant Pathogen Isolated from Citrus.</title>
        <authorList>
            <person name="Wang Y."/>
            <person name="Zhu L."/>
        </authorList>
    </citation>
    <scope>NUCLEOTIDE SEQUENCE</scope>
    <source>
        <strain evidence="1">YXFP-22015</strain>
    </source>
</reference>
<dbReference type="Proteomes" id="UP001163324">
    <property type="component" value="Chromosome 1"/>
</dbReference>
<gene>
    <name evidence="1" type="ORF">N3K66_001079</name>
</gene>
<sequence length="332" mass="36687">MAHLHQRHLSDYESGAIFSPTVARIAASTARDWSYVDSWLASKLPATATPSFERNPDTLRALLALAASCEAADEQRALLARAEAEALREVEERRAELRALPEGSLPRLREDVLDALEEDLPREGKTALDALATMSIQPSLSVASSSSHPGSNGSDRKHHPEQLGRQLVRLQASTHETAQMHDRVEILHRHIRRDADATSTLLSCLSGEDFRPPPAAAKENLELQRKVKAASAQLPDLQDRVAALAAAHARSSSAYPTLEDMERDEDAYMVLLEKKKQLDAQLAIFQGLPSDPDVARRELDGLRQQLRGATSQRDAVFEGLVERESPVKTRRR</sequence>